<proteinExistence type="predicted"/>
<comment type="caution">
    <text evidence="1">The sequence shown here is derived from an EMBL/GenBank/DDBJ whole genome shotgun (WGS) entry which is preliminary data.</text>
</comment>
<name>A0ACC2VWR0_9TREE</name>
<evidence type="ECO:0000313" key="2">
    <source>
        <dbReference type="Proteomes" id="UP001241377"/>
    </source>
</evidence>
<reference evidence="1" key="1">
    <citation type="submission" date="2023-04" db="EMBL/GenBank/DDBJ databases">
        <title>Draft Genome sequencing of Naganishia species isolated from polar environments using Oxford Nanopore Technology.</title>
        <authorList>
            <person name="Leo P."/>
            <person name="Venkateswaran K."/>
        </authorList>
    </citation>
    <scope>NUCLEOTIDE SEQUENCE</scope>
    <source>
        <strain evidence="1">MNA-CCFEE 5261</strain>
    </source>
</reference>
<accession>A0ACC2VWR0</accession>
<keyword evidence="2" id="KW-1185">Reference proteome</keyword>
<sequence length="308" mass="35303">MKFLFAQILLLVSAVAAQPVQWSDLETRDTDLAFRIYSNNVREYTEKRFPDERPWDERKYGVIEALNSRIHDFPTLVGLQELKHNQLVDVLAGLNGQNQTEFPWAHYGVGRDDGVEKGEYSAILYNTLEWDLLNGTYKWLSPTPDVPSYGWDAGSRRIVTMTTFRNKQTGTKVNYFNTHLDNKSEQSRQESTKLIVGWLQLIPNDYPQFLLGDFNSIASDIAYETVADYMADTNVIANIHETGNETTYTGFEYGDHQSVIDFIWAPSNSNKPKSGVEVVGYEVLSNNYLDFRFSDHRPVTSHFRISSN</sequence>
<dbReference type="EMBL" id="JASBWR010000045">
    <property type="protein sequence ID" value="KAJ9103551.1"/>
    <property type="molecule type" value="Genomic_DNA"/>
</dbReference>
<organism evidence="1 2">
    <name type="scientific">Naganishia cerealis</name>
    <dbReference type="NCBI Taxonomy" id="610337"/>
    <lineage>
        <taxon>Eukaryota</taxon>
        <taxon>Fungi</taxon>
        <taxon>Dikarya</taxon>
        <taxon>Basidiomycota</taxon>
        <taxon>Agaricomycotina</taxon>
        <taxon>Tremellomycetes</taxon>
        <taxon>Filobasidiales</taxon>
        <taxon>Filobasidiaceae</taxon>
        <taxon>Naganishia</taxon>
    </lineage>
</organism>
<evidence type="ECO:0000313" key="1">
    <source>
        <dbReference type="EMBL" id="KAJ9103551.1"/>
    </source>
</evidence>
<dbReference type="Proteomes" id="UP001241377">
    <property type="component" value="Unassembled WGS sequence"/>
</dbReference>
<protein>
    <submittedName>
        <fullName evidence="1">Uncharacterized protein</fullName>
    </submittedName>
</protein>
<gene>
    <name evidence="1" type="ORF">QFC19_004319</name>
</gene>